<keyword evidence="2" id="KW-1003">Cell membrane</keyword>
<accession>A0ABQ6CTD9</accession>
<dbReference type="Proteomes" id="UP001156882">
    <property type="component" value="Unassembled WGS sequence"/>
</dbReference>
<proteinExistence type="predicted"/>
<keyword evidence="3" id="KW-0328">Glycosyltransferase</keyword>
<evidence type="ECO:0000313" key="6">
    <source>
        <dbReference type="EMBL" id="GLS23394.1"/>
    </source>
</evidence>
<dbReference type="Gene3D" id="3.90.550.10">
    <property type="entry name" value="Spore Coat Polysaccharide Biosynthesis Protein SpsA, Chain A"/>
    <property type="match status" value="1"/>
</dbReference>
<evidence type="ECO:0000256" key="2">
    <source>
        <dbReference type="ARBA" id="ARBA00022475"/>
    </source>
</evidence>
<keyword evidence="7" id="KW-1185">Reference proteome</keyword>
<evidence type="ECO:0008006" key="8">
    <source>
        <dbReference type="Google" id="ProtNLM"/>
    </source>
</evidence>
<evidence type="ECO:0000256" key="3">
    <source>
        <dbReference type="ARBA" id="ARBA00022676"/>
    </source>
</evidence>
<reference evidence="7" key="1">
    <citation type="journal article" date="2019" name="Int. J. Syst. Evol. Microbiol.">
        <title>The Global Catalogue of Microorganisms (GCM) 10K type strain sequencing project: providing services to taxonomists for standard genome sequencing and annotation.</title>
        <authorList>
            <consortium name="The Broad Institute Genomics Platform"/>
            <consortium name="The Broad Institute Genome Sequencing Center for Infectious Disease"/>
            <person name="Wu L."/>
            <person name="Ma J."/>
        </authorList>
    </citation>
    <scope>NUCLEOTIDE SEQUENCE [LARGE SCALE GENOMIC DNA]</scope>
    <source>
        <strain evidence="7">NBRC 101365</strain>
    </source>
</reference>
<dbReference type="InterPro" id="IPR029044">
    <property type="entry name" value="Nucleotide-diphossugar_trans"/>
</dbReference>
<dbReference type="SUPFAM" id="SSF53448">
    <property type="entry name" value="Nucleotide-diphospho-sugar transferases"/>
    <property type="match status" value="1"/>
</dbReference>
<protein>
    <recommendedName>
        <fullName evidence="8">Glycosyl transferase family 2</fullName>
    </recommendedName>
</protein>
<name>A0ABQ6CTD9_9HYPH</name>
<dbReference type="PANTHER" id="PTHR43646">
    <property type="entry name" value="GLYCOSYLTRANSFERASE"/>
    <property type="match status" value="1"/>
</dbReference>
<evidence type="ECO:0000313" key="7">
    <source>
        <dbReference type="Proteomes" id="UP001156882"/>
    </source>
</evidence>
<evidence type="ECO:0000256" key="1">
    <source>
        <dbReference type="ARBA" id="ARBA00004236"/>
    </source>
</evidence>
<gene>
    <name evidence="6" type="ORF">GCM10007874_64150</name>
</gene>
<comment type="subcellular location">
    <subcellularLocation>
        <location evidence="1">Cell membrane</location>
    </subcellularLocation>
</comment>
<keyword evidence="4" id="KW-0808">Transferase</keyword>
<evidence type="ECO:0000256" key="5">
    <source>
        <dbReference type="ARBA" id="ARBA00023136"/>
    </source>
</evidence>
<sequence>MISVVIAAKDQEYLLAETLAALVPAAADGFVREVVVADGGSSDGTCMVADAVGCVIVEGEAEAGLKAARSDWVLVVAPGVRLEADWFREAAIAMQRLQRGGSKPVAMLFRGAIDDYGWQARGRELALKLSRSSRRKQAVLAPRKSLLEGQRLAVYALRARAFTGGITLPPE</sequence>
<organism evidence="6 7">
    <name type="scientific">Labrys miyagiensis</name>
    <dbReference type="NCBI Taxonomy" id="346912"/>
    <lineage>
        <taxon>Bacteria</taxon>
        <taxon>Pseudomonadati</taxon>
        <taxon>Pseudomonadota</taxon>
        <taxon>Alphaproteobacteria</taxon>
        <taxon>Hyphomicrobiales</taxon>
        <taxon>Xanthobacteraceae</taxon>
        <taxon>Labrys</taxon>
    </lineage>
</organism>
<comment type="caution">
    <text evidence="6">The sequence shown here is derived from an EMBL/GenBank/DDBJ whole genome shotgun (WGS) entry which is preliminary data.</text>
</comment>
<dbReference type="EMBL" id="BSPC01000071">
    <property type="protein sequence ID" value="GLS23394.1"/>
    <property type="molecule type" value="Genomic_DNA"/>
</dbReference>
<keyword evidence="5" id="KW-0472">Membrane</keyword>
<dbReference type="PANTHER" id="PTHR43646:SF2">
    <property type="entry name" value="GLYCOSYLTRANSFERASE 2-LIKE DOMAIN-CONTAINING PROTEIN"/>
    <property type="match status" value="1"/>
</dbReference>
<dbReference type="RefSeq" id="WP_284316329.1">
    <property type="nucleotide sequence ID" value="NZ_BSPC01000071.1"/>
</dbReference>
<evidence type="ECO:0000256" key="4">
    <source>
        <dbReference type="ARBA" id="ARBA00022679"/>
    </source>
</evidence>